<proteinExistence type="predicted"/>
<reference evidence="1" key="1">
    <citation type="submission" date="2015-12" db="EMBL/GenBank/DDBJ databases">
        <title>Gene expression during late stages of embryo sac development: a critical building block for successful pollen-pistil interactions.</title>
        <authorList>
            <person name="Liu Y."/>
            <person name="Joly V."/>
            <person name="Sabar M."/>
            <person name="Matton D.P."/>
        </authorList>
    </citation>
    <scope>NUCLEOTIDE SEQUENCE</scope>
</reference>
<evidence type="ECO:0000313" key="1">
    <source>
        <dbReference type="EMBL" id="JAP11996.1"/>
    </source>
</evidence>
<protein>
    <submittedName>
        <fullName evidence="1">Putative ovule protein</fullName>
    </submittedName>
</protein>
<dbReference type="EMBL" id="GEDG01030323">
    <property type="protein sequence ID" value="JAP11996.1"/>
    <property type="molecule type" value="Transcribed_RNA"/>
</dbReference>
<organism evidence="1">
    <name type="scientific">Solanum chacoense</name>
    <name type="common">Chaco potato</name>
    <dbReference type="NCBI Taxonomy" id="4108"/>
    <lineage>
        <taxon>Eukaryota</taxon>
        <taxon>Viridiplantae</taxon>
        <taxon>Streptophyta</taxon>
        <taxon>Embryophyta</taxon>
        <taxon>Tracheophyta</taxon>
        <taxon>Spermatophyta</taxon>
        <taxon>Magnoliopsida</taxon>
        <taxon>eudicotyledons</taxon>
        <taxon>Gunneridae</taxon>
        <taxon>Pentapetalae</taxon>
        <taxon>asterids</taxon>
        <taxon>lamiids</taxon>
        <taxon>Solanales</taxon>
        <taxon>Solanaceae</taxon>
        <taxon>Solanoideae</taxon>
        <taxon>Solaneae</taxon>
        <taxon>Solanum</taxon>
    </lineage>
</organism>
<sequence length="76" mass="8793">MGVIDEHDLRLVDLSTTLHVQSSFMGCNLSSLKSSTTHHRRLVKGTTTRRWARLLPSFCCFKHFQHQLLQNLFPGR</sequence>
<name>A0A0V0GV54_SOLCH</name>
<dbReference type="AlphaFoldDB" id="A0A0V0GV54"/>
<accession>A0A0V0GV54</accession>